<evidence type="ECO:0000256" key="6">
    <source>
        <dbReference type="ARBA" id="ARBA00023054"/>
    </source>
</evidence>
<dbReference type="GO" id="GO:0051707">
    <property type="term" value="P:response to other organism"/>
    <property type="evidence" value="ECO:0007669"/>
    <property type="project" value="UniProtKB-ARBA"/>
</dbReference>
<feature type="domain" description="Disease resistance R13L4/SHOC-2-like LRR" evidence="9">
    <location>
        <begin position="578"/>
        <end position="645"/>
    </location>
</feature>
<comment type="caution">
    <text evidence="10">The sequence shown here is derived from an EMBL/GenBank/DDBJ whole genome shotgun (WGS) entry which is preliminary data.</text>
</comment>
<dbReference type="InterPro" id="IPR027417">
    <property type="entry name" value="P-loop_NTPase"/>
</dbReference>
<dbReference type="Pfam" id="PF18052">
    <property type="entry name" value="Rx_N"/>
    <property type="match status" value="1"/>
</dbReference>
<accession>A0A5J9UNG0</accession>
<keyword evidence="4" id="KW-0547">Nucleotide-binding</keyword>
<dbReference type="Gramene" id="TVU24727">
    <property type="protein sequence ID" value="TVU24727"/>
    <property type="gene ID" value="EJB05_27181"/>
</dbReference>
<feature type="domain" description="Disease resistance N-terminal" evidence="8">
    <location>
        <begin position="8"/>
        <end position="95"/>
    </location>
</feature>
<feature type="domain" description="NB-ARC" evidence="7">
    <location>
        <begin position="172"/>
        <end position="313"/>
    </location>
</feature>
<dbReference type="PRINTS" id="PR00364">
    <property type="entry name" value="DISEASERSIST"/>
</dbReference>
<keyword evidence="2" id="KW-0433">Leucine-rich repeat</keyword>
<dbReference type="SUPFAM" id="SSF52047">
    <property type="entry name" value="RNI-like"/>
    <property type="match status" value="1"/>
</dbReference>
<sequence length="683" mass="77925">MEVVTGALPSLLPKLRELLVGEYNLQKEVKGGIIFLQAELESMKVALDKISMTPTDQLDCQDMIWARSVRELSYDIEDKIDSFMVHCKGNKPDKHHGFKKFIDRSLDLLMQPKVRHRIAMDIRDIKCRVKDVSERRDRYSVNNNDVPNKPITVDPRLLMRYENTAWLVGIEEARDEVLKILMDGNERSMQHDKIVSIVGFGGLGKTTLANMVYEYLRPKFDCSAFISVSRTPDKDKLFKDMLYKLSKKNSGSIDVIDELREFLDKKRYLIVLDDIWDISVWRIIKCALPDNSLGCKIITTTRILSVAEQADLEIEKDRLIWLWIAEGFIQCEEWGKSLFELGESYFRELINRKNFVTTLNDVDYLSPSKMTRRLSIQSGKVDKCFKVLRILGLQGCDLSKGFSLRVIGYLFHLRGIKVSNWIGSLTSLEELSLVHIENESIDTTEELGLLTELRVLNISLSSKWNDKLVECLFKLQKIQTLYITKLSGAKRNVGGLDAWIAPGHLRRLQTQGGCWFSTLPSWMNPSHLWNISILSIAVMEMQQKDLENLGRLPVLRYLDLQVDHKKARSHWEVCLFSRLDFTFHVRETTETAGTHGSFDLGLENLTSLQNVYIGVLSGGASKEEVKETKASVRHATGIHPNHPTLEIYGLQDEVVDDVAAITFIGGVMEDPNPPYLLAIAGEE</sequence>
<keyword evidence="11" id="KW-1185">Reference proteome</keyword>
<feature type="domain" description="Disease resistance R13L4/SHOC-2-like LRR" evidence="9">
    <location>
        <begin position="417"/>
        <end position="576"/>
    </location>
</feature>
<comment type="similarity">
    <text evidence="1">Belongs to the disease resistance NB-LRR family.</text>
</comment>
<proteinExistence type="inferred from homology"/>
<keyword evidence="6" id="KW-0175">Coiled coil</keyword>
<dbReference type="Pfam" id="PF00931">
    <property type="entry name" value="NB-ARC"/>
    <property type="match status" value="1"/>
</dbReference>
<keyword evidence="5" id="KW-0611">Plant defense</keyword>
<dbReference type="CDD" id="cd14798">
    <property type="entry name" value="RX-CC_like"/>
    <property type="match status" value="1"/>
</dbReference>
<feature type="non-terminal residue" evidence="10">
    <location>
        <position position="1"/>
    </location>
</feature>
<dbReference type="Pfam" id="PF23598">
    <property type="entry name" value="LRR_14"/>
    <property type="match status" value="2"/>
</dbReference>
<dbReference type="PANTHER" id="PTHR19338:SF69">
    <property type="entry name" value="OS07G0294100 PROTEIN"/>
    <property type="match status" value="1"/>
</dbReference>
<dbReference type="FunFam" id="3.40.50.300:FF:001091">
    <property type="entry name" value="Probable disease resistance protein At1g61300"/>
    <property type="match status" value="1"/>
</dbReference>
<dbReference type="InterPro" id="IPR041118">
    <property type="entry name" value="Rx_N"/>
</dbReference>
<evidence type="ECO:0000256" key="5">
    <source>
        <dbReference type="ARBA" id="ARBA00022821"/>
    </source>
</evidence>
<evidence type="ECO:0000256" key="2">
    <source>
        <dbReference type="ARBA" id="ARBA00022614"/>
    </source>
</evidence>
<dbReference type="EMBL" id="RWGY01000013">
    <property type="protein sequence ID" value="TVU24727.1"/>
    <property type="molecule type" value="Genomic_DNA"/>
</dbReference>
<dbReference type="InterPro" id="IPR002182">
    <property type="entry name" value="NB-ARC"/>
</dbReference>
<evidence type="ECO:0008006" key="12">
    <source>
        <dbReference type="Google" id="ProtNLM"/>
    </source>
</evidence>
<name>A0A5J9UNG0_9POAL</name>
<dbReference type="AlphaFoldDB" id="A0A5J9UNG0"/>
<evidence type="ECO:0000259" key="7">
    <source>
        <dbReference type="Pfam" id="PF00931"/>
    </source>
</evidence>
<dbReference type="Gene3D" id="3.80.10.10">
    <property type="entry name" value="Ribonuclease Inhibitor"/>
    <property type="match status" value="1"/>
</dbReference>
<dbReference type="InterPro" id="IPR055414">
    <property type="entry name" value="LRR_R13L4/SHOC2-like"/>
</dbReference>
<gene>
    <name evidence="10" type="ORF">EJB05_27181</name>
</gene>
<dbReference type="Gene3D" id="3.40.50.300">
    <property type="entry name" value="P-loop containing nucleotide triphosphate hydrolases"/>
    <property type="match status" value="1"/>
</dbReference>
<dbReference type="SUPFAM" id="SSF52540">
    <property type="entry name" value="P-loop containing nucleoside triphosphate hydrolases"/>
    <property type="match status" value="1"/>
</dbReference>
<evidence type="ECO:0000259" key="9">
    <source>
        <dbReference type="Pfam" id="PF23598"/>
    </source>
</evidence>
<protein>
    <recommendedName>
        <fullName evidence="12">AAA+ ATPase domain-containing protein</fullName>
    </recommendedName>
</protein>
<dbReference type="GO" id="GO:0006952">
    <property type="term" value="P:defense response"/>
    <property type="evidence" value="ECO:0007669"/>
    <property type="project" value="UniProtKB-KW"/>
</dbReference>
<evidence type="ECO:0000256" key="4">
    <source>
        <dbReference type="ARBA" id="ARBA00022741"/>
    </source>
</evidence>
<dbReference type="InterPro" id="IPR038005">
    <property type="entry name" value="RX-like_CC"/>
</dbReference>
<evidence type="ECO:0000259" key="8">
    <source>
        <dbReference type="Pfam" id="PF18052"/>
    </source>
</evidence>
<evidence type="ECO:0000313" key="11">
    <source>
        <dbReference type="Proteomes" id="UP000324897"/>
    </source>
</evidence>
<evidence type="ECO:0000256" key="1">
    <source>
        <dbReference type="ARBA" id="ARBA00008894"/>
    </source>
</evidence>
<dbReference type="Gene3D" id="1.20.5.4130">
    <property type="match status" value="1"/>
</dbReference>
<dbReference type="Proteomes" id="UP000324897">
    <property type="component" value="Chromosome 2"/>
</dbReference>
<keyword evidence="3" id="KW-0677">Repeat</keyword>
<reference evidence="10 11" key="1">
    <citation type="journal article" date="2019" name="Sci. Rep.">
        <title>A high-quality genome of Eragrostis curvula grass provides insights into Poaceae evolution and supports new strategies to enhance forage quality.</title>
        <authorList>
            <person name="Carballo J."/>
            <person name="Santos B.A.C.M."/>
            <person name="Zappacosta D."/>
            <person name="Garbus I."/>
            <person name="Selva J.P."/>
            <person name="Gallo C.A."/>
            <person name="Diaz A."/>
            <person name="Albertini E."/>
            <person name="Caccamo M."/>
            <person name="Echenique V."/>
        </authorList>
    </citation>
    <scope>NUCLEOTIDE SEQUENCE [LARGE SCALE GENOMIC DNA]</scope>
    <source>
        <strain evidence="11">cv. Victoria</strain>
        <tissue evidence="10">Leaf</tissue>
    </source>
</reference>
<evidence type="ECO:0000256" key="3">
    <source>
        <dbReference type="ARBA" id="ARBA00022737"/>
    </source>
</evidence>
<dbReference type="InterPro" id="IPR032675">
    <property type="entry name" value="LRR_dom_sf"/>
</dbReference>
<dbReference type="PANTHER" id="PTHR19338">
    <property type="entry name" value="TRANSLOCASE OF INNER MITOCHONDRIAL MEMBRANE 13 HOMOLOG"/>
    <property type="match status" value="1"/>
</dbReference>
<organism evidence="10 11">
    <name type="scientific">Eragrostis curvula</name>
    <name type="common">weeping love grass</name>
    <dbReference type="NCBI Taxonomy" id="38414"/>
    <lineage>
        <taxon>Eukaryota</taxon>
        <taxon>Viridiplantae</taxon>
        <taxon>Streptophyta</taxon>
        <taxon>Embryophyta</taxon>
        <taxon>Tracheophyta</taxon>
        <taxon>Spermatophyta</taxon>
        <taxon>Magnoliopsida</taxon>
        <taxon>Liliopsida</taxon>
        <taxon>Poales</taxon>
        <taxon>Poaceae</taxon>
        <taxon>PACMAD clade</taxon>
        <taxon>Chloridoideae</taxon>
        <taxon>Eragrostideae</taxon>
        <taxon>Eragrostidinae</taxon>
        <taxon>Eragrostis</taxon>
    </lineage>
</organism>
<dbReference type="GO" id="GO:0043531">
    <property type="term" value="F:ADP binding"/>
    <property type="evidence" value="ECO:0007669"/>
    <property type="project" value="InterPro"/>
</dbReference>
<evidence type="ECO:0000313" key="10">
    <source>
        <dbReference type="EMBL" id="TVU24727.1"/>
    </source>
</evidence>
<dbReference type="OrthoDB" id="3027644at2759"/>